<dbReference type="EMBL" id="CP002780">
    <property type="protein sequence ID" value="AEG58973.1"/>
    <property type="molecule type" value="Genomic_DNA"/>
</dbReference>
<feature type="region of interest" description="Disordered" evidence="1">
    <location>
        <begin position="88"/>
        <end position="113"/>
    </location>
</feature>
<dbReference type="KEGG" id="dru:Desru_0688"/>
<evidence type="ECO:0000313" key="3">
    <source>
        <dbReference type="Proteomes" id="UP000009234"/>
    </source>
</evidence>
<reference evidence="3" key="1">
    <citation type="submission" date="2011-05" db="EMBL/GenBank/DDBJ databases">
        <title>Complete sequence of Desulfotomaculum ruminis DSM 2154.</title>
        <authorList>
            <person name="Lucas S."/>
            <person name="Copeland A."/>
            <person name="Lapidus A."/>
            <person name="Cheng J.-F."/>
            <person name="Goodwin L."/>
            <person name="Pitluck S."/>
            <person name="Lu M."/>
            <person name="Detter J.C."/>
            <person name="Han C."/>
            <person name="Tapia R."/>
            <person name="Land M."/>
            <person name="Hauser L."/>
            <person name="Kyrpides N."/>
            <person name="Ivanova N."/>
            <person name="Mikhailova N."/>
            <person name="Pagani I."/>
            <person name="Stams A.J.M."/>
            <person name="Plugge C.M."/>
            <person name="Muyzer G."/>
            <person name="Kuever J."/>
            <person name="Parshina S.N."/>
            <person name="Ivanova A.E."/>
            <person name="Nazina T.N."/>
            <person name="Brambilla E."/>
            <person name="Spring S."/>
            <person name="Klenk H.-P."/>
            <person name="Woyke T."/>
        </authorList>
    </citation>
    <scope>NUCLEOTIDE SEQUENCE [LARGE SCALE GENOMIC DNA]</scope>
    <source>
        <strain evidence="3">ATCC 23193 / DSM 2154 / NCIB 8452 / DL</strain>
    </source>
</reference>
<dbReference type="Proteomes" id="UP000009234">
    <property type="component" value="Chromosome"/>
</dbReference>
<accession>F6DTV5</accession>
<dbReference type="AlphaFoldDB" id="F6DTV5"/>
<dbReference type="HOGENOM" id="CLU_2166918_0_0_9"/>
<dbReference type="GO" id="GO:0006355">
    <property type="term" value="P:regulation of DNA-templated transcription"/>
    <property type="evidence" value="ECO:0007669"/>
    <property type="project" value="InterPro"/>
</dbReference>
<name>F6DTV5_DESRL</name>
<evidence type="ECO:0000313" key="2">
    <source>
        <dbReference type="EMBL" id="AEG58973.1"/>
    </source>
</evidence>
<organism evidence="2 3">
    <name type="scientific">Desulforamulus ruminis (strain ATCC 23193 / DSM 2154 / NCIMB 8452 / DL)</name>
    <name type="common">Desulfotomaculum ruminis</name>
    <dbReference type="NCBI Taxonomy" id="696281"/>
    <lineage>
        <taxon>Bacteria</taxon>
        <taxon>Bacillati</taxon>
        <taxon>Bacillota</taxon>
        <taxon>Clostridia</taxon>
        <taxon>Eubacteriales</taxon>
        <taxon>Peptococcaceae</taxon>
        <taxon>Desulforamulus</taxon>
    </lineage>
</organism>
<dbReference type="Gene3D" id="1.10.1220.10">
    <property type="entry name" value="Met repressor-like"/>
    <property type="match status" value="1"/>
</dbReference>
<reference evidence="2 3" key="2">
    <citation type="journal article" date="2012" name="Stand. Genomic Sci.">
        <title>Complete genome sequence of the sulfate-reducing firmicute Desulfotomaculum ruminis type strain (DL(T)).</title>
        <authorList>
            <person name="Spring S."/>
            <person name="Visser M."/>
            <person name="Lu M."/>
            <person name="Copeland A."/>
            <person name="Lapidus A."/>
            <person name="Lucas S."/>
            <person name="Cheng J.F."/>
            <person name="Han C."/>
            <person name="Tapia R."/>
            <person name="Goodwin L.A."/>
            <person name="Pitluck S."/>
            <person name="Ivanova N."/>
            <person name="Land M."/>
            <person name="Hauser L."/>
            <person name="Larimer F."/>
            <person name="Rohde M."/>
            <person name="Goker M."/>
            <person name="Detter J.C."/>
            <person name="Kyrpides N.C."/>
            <person name="Woyke T."/>
            <person name="Schaap P.J."/>
            <person name="Plugge C.M."/>
            <person name="Muyzer G."/>
            <person name="Kuever J."/>
            <person name="Pereira I.A."/>
            <person name="Parshina S.N."/>
            <person name="Bernier-Latmani R."/>
            <person name="Stams A.J."/>
            <person name="Klenk H.P."/>
        </authorList>
    </citation>
    <scope>NUCLEOTIDE SEQUENCE [LARGE SCALE GENOMIC DNA]</scope>
    <source>
        <strain evidence="3">ATCC 23193 / DSM 2154 / NCIB 8452 / DL</strain>
    </source>
</reference>
<gene>
    <name evidence="2" type="ordered locus">Desru_0688</name>
</gene>
<protein>
    <submittedName>
        <fullName evidence="2">Uncharacterized protein</fullName>
    </submittedName>
</protein>
<dbReference type="STRING" id="696281.Desru_0688"/>
<sequence length="113" mass="12720">MKRISTRESLRLPVEMASKVQREAARRHTTKTAVIIEALECYFGKQEMVLTMAAFMASSELLAMARKQEAEDLRKRMIQQARTLLEVNRDDIHTAGSGQQKDRQGVGTGESPV</sequence>
<keyword evidence="3" id="KW-1185">Reference proteome</keyword>
<proteinExistence type="predicted"/>
<dbReference type="InterPro" id="IPR013321">
    <property type="entry name" value="Arc_rbn_hlx_hlx"/>
</dbReference>
<dbReference type="RefSeq" id="WP_013840747.1">
    <property type="nucleotide sequence ID" value="NC_015589.1"/>
</dbReference>
<evidence type="ECO:0000256" key="1">
    <source>
        <dbReference type="SAM" id="MobiDB-lite"/>
    </source>
</evidence>